<dbReference type="PANTHER" id="PTHR24221">
    <property type="entry name" value="ATP-BINDING CASSETTE SUB-FAMILY B"/>
    <property type="match status" value="1"/>
</dbReference>
<dbReference type="Proteomes" id="UP000262004">
    <property type="component" value="Chromosome"/>
</dbReference>
<dbReference type="InterPro" id="IPR036640">
    <property type="entry name" value="ABC1_TM_sf"/>
</dbReference>
<evidence type="ECO:0000256" key="8">
    <source>
        <dbReference type="SAM" id="Phobius"/>
    </source>
</evidence>
<keyword evidence="5" id="KW-0067">ATP-binding</keyword>
<evidence type="ECO:0000256" key="3">
    <source>
        <dbReference type="ARBA" id="ARBA00022692"/>
    </source>
</evidence>
<evidence type="ECO:0000256" key="7">
    <source>
        <dbReference type="ARBA" id="ARBA00023136"/>
    </source>
</evidence>
<dbReference type="GO" id="GO:0005524">
    <property type="term" value="F:ATP binding"/>
    <property type="evidence" value="ECO:0007669"/>
    <property type="project" value="UniProtKB-KW"/>
</dbReference>
<dbReference type="PANTHER" id="PTHR24221:SF402">
    <property type="entry name" value="IRON-SULFUR CLUSTERS TRANSPORTER ABCB7, MITOCHONDRIAL"/>
    <property type="match status" value="1"/>
</dbReference>
<keyword evidence="2" id="KW-0813">Transport</keyword>
<feature type="transmembrane region" description="Helical" evidence="8">
    <location>
        <begin position="265"/>
        <end position="284"/>
    </location>
</feature>
<dbReference type="SUPFAM" id="SSF90123">
    <property type="entry name" value="ABC transporter transmembrane region"/>
    <property type="match status" value="1"/>
</dbReference>
<dbReference type="EMBL" id="AP018558">
    <property type="protein sequence ID" value="BBD78067.1"/>
    <property type="molecule type" value="Genomic_DNA"/>
</dbReference>
<dbReference type="InterPro" id="IPR011527">
    <property type="entry name" value="ABC1_TM_dom"/>
</dbReference>
<keyword evidence="3 8" id="KW-0812">Transmembrane</keyword>
<dbReference type="InterPro" id="IPR039421">
    <property type="entry name" value="Type_1_exporter"/>
</dbReference>
<dbReference type="GO" id="GO:0005886">
    <property type="term" value="C:plasma membrane"/>
    <property type="evidence" value="ECO:0007669"/>
    <property type="project" value="UniProtKB-SubCell"/>
</dbReference>
<dbReference type="GO" id="GO:0016887">
    <property type="term" value="F:ATP hydrolysis activity"/>
    <property type="evidence" value="ECO:0007669"/>
    <property type="project" value="InterPro"/>
</dbReference>
<dbReference type="AlphaFoldDB" id="A0A2Z6DZW4"/>
<sequence length="613" mass="67850">MRSALPPPDATQATAPWQAVKQLLKHLWRYRVRVLLGFVALIAAKVALVANPVLFKAIVDALAPTPPQPAFWVAPAALVVAYGIARTGVSLFTELREILFARVIQRISRQLSLAVFNHLHALSLRFHLERQTGAITRDIERGTRAIGTLINFTIYSIAPTLVEIALVLTLLFSQYDARFGTIVAATLALYILFTVIVTNWRTVLRRHLNRLDAQTHTRAVDALLNYETVKYFNNEAWEAARYDRDLAQWQEAAIKNQYSLSALNLGQALIIATGVTLLLLQAIARVKAGTMTVGDLVLINGLMLQLYMPLNFLGVVYREIRQSLVDLERLFALFTVPPEVRDPENPLPLPTGALDVSFEAVSFAYDPRRPILHDVTFTIPAGKTVAVVGSSGSGKSTLVRLLFRFYDVQAGAVRVGGVDVRHLAQAELRRAIGIVPQDTVLFNDTLEYNIRYGNPAASDDALWGAIRAARLDALVARLPDGLQTVVGERGLKLSGGEKQRVAIARVLLKNPRILVLDEATSALDSQTEREIQTELATARAGRTTLMIAHRLSTVRDADEILVLEHGRIVERGTHETLLAHNGRYAELWWRQSRSEGRPAAIDPSPAHFEEARS</sequence>
<dbReference type="OrthoDB" id="5298313at2"/>
<feature type="transmembrane region" description="Helical" evidence="8">
    <location>
        <begin position="70"/>
        <end position="92"/>
    </location>
</feature>
<dbReference type="RefSeq" id="WP_119335735.1">
    <property type="nucleotide sequence ID" value="NZ_AP018558.1"/>
</dbReference>
<dbReference type="FunFam" id="3.40.50.300:FF:000287">
    <property type="entry name" value="Multidrug ABC transporter ATP-binding protein"/>
    <property type="match status" value="1"/>
</dbReference>
<dbReference type="SMART" id="SM00382">
    <property type="entry name" value="AAA"/>
    <property type="match status" value="1"/>
</dbReference>
<dbReference type="Gene3D" id="1.20.1560.10">
    <property type="entry name" value="ABC transporter type 1, transmembrane domain"/>
    <property type="match status" value="1"/>
</dbReference>
<keyword evidence="6 8" id="KW-1133">Transmembrane helix</keyword>
<feature type="transmembrane region" description="Helical" evidence="8">
    <location>
        <begin position="179"/>
        <end position="200"/>
    </location>
</feature>
<evidence type="ECO:0000256" key="2">
    <source>
        <dbReference type="ARBA" id="ARBA00022448"/>
    </source>
</evidence>
<dbReference type="SUPFAM" id="SSF52540">
    <property type="entry name" value="P-loop containing nucleoside triphosphate hydrolases"/>
    <property type="match status" value="1"/>
</dbReference>
<dbReference type="GO" id="GO:0140359">
    <property type="term" value="F:ABC-type transporter activity"/>
    <property type="evidence" value="ECO:0007669"/>
    <property type="project" value="InterPro"/>
</dbReference>
<evidence type="ECO:0000256" key="5">
    <source>
        <dbReference type="ARBA" id="ARBA00022840"/>
    </source>
</evidence>
<feature type="transmembrane region" description="Helical" evidence="8">
    <location>
        <begin position="30"/>
        <end position="50"/>
    </location>
</feature>
<keyword evidence="12" id="KW-1185">Reference proteome</keyword>
<name>A0A2Z6DZW4_HYDTE</name>
<dbReference type="InterPro" id="IPR027417">
    <property type="entry name" value="P-loop_NTPase"/>
</dbReference>
<proteinExistence type="predicted"/>
<evidence type="ECO:0000256" key="6">
    <source>
        <dbReference type="ARBA" id="ARBA00022989"/>
    </source>
</evidence>
<keyword evidence="4" id="KW-0547">Nucleotide-binding</keyword>
<feature type="domain" description="ABC transporter" evidence="9">
    <location>
        <begin position="356"/>
        <end position="590"/>
    </location>
</feature>
<feature type="domain" description="ABC transmembrane type-1" evidence="10">
    <location>
        <begin position="35"/>
        <end position="322"/>
    </location>
</feature>
<gene>
    <name evidence="11" type="ORF">HPTL_1809</name>
</gene>
<dbReference type="Gene3D" id="3.40.50.300">
    <property type="entry name" value="P-loop containing nucleotide triphosphate hydrolases"/>
    <property type="match status" value="1"/>
</dbReference>
<dbReference type="CDD" id="cd18582">
    <property type="entry name" value="ABC_6TM_ATM1_ABCB7"/>
    <property type="match status" value="1"/>
</dbReference>
<dbReference type="InterPro" id="IPR003439">
    <property type="entry name" value="ABC_transporter-like_ATP-bd"/>
</dbReference>
<organism evidence="11 12">
    <name type="scientific">Hydrogenophilus thermoluteolus</name>
    <name type="common">Pseudomonas hydrogenothermophila</name>
    <dbReference type="NCBI Taxonomy" id="297"/>
    <lineage>
        <taxon>Bacteria</taxon>
        <taxon>Pseudomonadati</taxon>
        <taxon>Pseudomonadota</taxon>
        <taxon>Hydrogenophilia</taxon>
        <taxon>Hydrogenophilales</taxon>
        <taxon>Hydrogenophilaceae</taxon>
        <taxon>Hydrogenophilus</taxon>
    </lineage>
</organism>
<keyword evidence="7 8" id="KW-0472">Membrane</keyword>
<dbReference type="InterPro" id="IPR017871">
    <property type="entry name" value="ABC_transporter-like_CS"/>
</dbReference>
<evidence type="ECO:0000313" key="11">
    <source>
        <dbReference type="EMBL" id="BBD78067.1"/>
    </source>
</evidence>
<evidence type="ECO:0000256" key="1">
    <source>
        <dbReference type="ARBA" id="ARBA00004651"/>
    </source>
</evidence>
<dbReference type="InterPro" id="IPR003593">
    <property type="entry name" value="AAA+_ATPase"/>
</dbReference>
<dbReference type="PROSITE" id="PS50893">
    <property type="entry name" value="ABC_TRANSPORTER_2"/>
    <property type="match status" value="1"/>
</dbReference>
<evidence type="ECO:0000259" key="9">
    <source>
        <dbReference type="PROSITE" id="PS50893"/>
    </source>
</evidence>
<evidence type="ECO:0000256" key="4">
    <source>
        <dbReference type="ARBA" id="ARBA00022741"/>
    </source>
</evidence>
<dbReference type="Pfam" id="PF00005">
    <property type="entry name" value="ABC_tran"/>
    <property type="match status" value="1"/>
</dbReference>
<dbReference type="PROSITE" id="PS50929">
    <property type="entry name" value="ABC_TM1F"/>
    <property type="match status" value="1"/>
</dbReference>
<dbReference type="KEGG" id="htl:HPTL_1809"/>
<protein>
    <submittedName>
        <fullName evidence="11">Metal ABC transporter permease</fullName>
    </submittedName>
</protein>
<evidence type="ECO:0000259" key="10">
    <source>
        <dbReference type="PROSITE" id="PS50929"/>
    </source>
</evidence>
<comment type="subcellular location">
    <subcellularLocation>
        <location evidence="1">Cell membrane</location>
        <topology evidence="1">Multi-pass membrane protein</topology>
    </subcellularLocation>
</comment>
<dbReference type="PROSITE" id="PS00211">
    <property type="entry name" value="ABC_TRANSPORTER_1"/>
    <property type="match status" value="1"/>
</dbReference>
<evidence type="ECO:0000313" key="12">
    <source>
        <dbReference type="Proteomes" id="UP000262004"/>
    </source>
</evidence>
<accession>A0A2Z6DZW4</accession>
<dbReference type="Pfam" id="PF00664">
    <property type="entry name" value="ABC_membrane"/>
    <property type="match status" value="1"/>
</dbReference>
<reference evidence="11 12" key="1">
    <citation type="submission" date="2018-04" db="EMBL/GenBank/DDBJ databases">
        <title>Complete genome sequence of Hydrogenophilus thermoluteolus TH-1.</title>
        <authorList>
            <person name="Arai H."/>
        </authorList>
    </citation>
    <scope>NUCLEOTIDE SEQUENCE [LARGE SCALE GENOMIC DNA]</scope>
    <source>
        <strain evidence="11 12">TH-1</strain>
    </source>
</reference>
<feature type="transmembrane region" description="Helical" evidence="8">
    <location>
        <begin position="149"/>
        <end position="173"/>
    </location>
</feature>
<dbReference type="GO" id="GO:0006879">
    <property type="term" value="P:intracellular iron ion homeostasis"/>
    <property type="evidence" value="ECO:0007669"/>
    <property type="project" value="TreeGrafter"/>
</dbReference>